<gene>
    <name evidence="1" type="ORF">S01H1_26907</name>
</gene>
<evidence type="ECO:0000313" key="1">
    <source>
        <dbReference type="EMBL" id="GAF86622.1"/>
    </source>
</evidence>
<feature type="non-terminal residue" evidence="1">
    <location>
        <position position="87"/>
    </location>
</feature>
<sequence>MSLLDNLKEKAVQTAKNQLSALGNEFQVNANKKVNEAKNEIASSLSNLNVIIANARKMETQLKLSLNTIESRLNDFDNKVENIGNES</sequence>
<dbReference type="EMBL" id="BARS01016343">
    <property type="protein sequence ID" value="GAF86622.1"/>
    <property type="molecule type" value="Genomic_DNA"/>
</dbReference>
<dbReference type="AlphaFoldDB" id="X0TEM0"/>
<comment type="caution">
    <text evidence="1">The sequence shown here is derived from an EMBL/GenBank/DDBJ whole genome shotgun (WGS) entry which is preliminary data.</text>
</comment>
<organism evidence="1">
    <name type="scientific">marine sediment metagenome</name>
    <dbReference type="NCBI Taxonomy" id="412755"/>
    <lineage>
        <taxon>unclassified sequences</taxon>
        <taxon>metagenomes</taxon>
        <taxon>ecological metagenomes</taxon>
    </lineage>
</organism>
<protein>
    <submittedName>
        <fullName evidence="1">Uncharacterized protein</fullName>
    </submittedName>
</protein>
<accession>X0TEM0</accession>
<reference evidence="1" key="1">
    <citation type="journal article" date="2014" name="Front. Microbiol.">
        <title>High frequency of phylogenetically diverse reductive dehalogenase-homologous genes in deep subseafloor sedimentary metagenomes.</title>
        <authorList>
            <person name="Kawai M."/>
            <person name="Futagami T."/>
            <person name="Toyoda A."/>
            <person name="Takaki Y."/>
            <person name="Nishi S."/>
            <person name="Hori S."/>
            <person name="Arai W."/>
            <person name="Tsubouchi T."/>
            <person name="Morono Y."/>
            <person name="Uchiyama I."/>
            <person name="Ito T."/>
            <person name="Fujiyama A."/>
            <person name="Inagaki F."/>
            <person name="Takami H."/>
        </authorList>
    </citation>
    <scope>NUCLEOTIDE SEQUENCE</scope>
    <source>
        <strain evidence="1">Expedition CK06-06</strain>
    </source>
</reference>
<proteinExistence type="predicted"/>
<name>X0TEM0_9ZZZZ</name>